<accession>A0A4D9DFC7</accession>
<feature type="compositionally biased region" description="Low complexity" evidence="3">
    <location>
        <begin position="282"/>
        <end position="318"/>
    </location>
</feature>
<dbReference type="InterPro" id="IPR001254">
    <property type="entry name" value="Trypsin_dom"/>
</dbReference>
<evidence type="ECO:0000259" key="5">
    <source>
        <dbReference type="PROSITE" id="PS50240"/>
    </source>
</evidence>
<keyword evidence="4" id="KW-0732">Signal</keyword>
<organism evidence="6 7">
    <name type="scientific">Platysternon megacephalum</name>
    <name type="common">big-headed turtle</name>
    <dbReference type="NCBI Taxonomy" id="55544"/>
    <lineage>
        <taxon>Eukaryota</taxon>
        <taxon>Metazoa</taxon>
        <taxon>Chordata</taxon>
        <taxon>Craniata</taxon>
        <taxon>Vertebrata</taxon>
        <taxon>Euteleostomi</taxon>
        <taxon>Archelosauria</taxon>
        <taxon>Testudinata</taxon>
        <taxon>Testudines</taxon>
        <taxon>Cryptodira</taxon>
        <taxon>Durocryptodira</taxon>
        <taxon>Testudinoidea</taxon>
        <taxon>Platysternidae</taxon>
        <taxon>Platysternon</taxon>
    </lineage>
</organism>
<feature type="domain" description="Peptidase S1" evidence="5">
    <location>
        <begin position="41"/>
        <end position="263"/>
    </location>
</feature>
<keyword evidence="6" id="KW-0808">Transferase</keyword>
<dbReference type="AlphaFoldDB" id="A0A4D9DFC7"/>
<comment type="caution">
    <text evidence="6">The sequence shown here is derived from an EMBL/GenBank/DDBJ whole genome shotgun (WGS) entry which is preliminary data.</text>
</comment>
<dbReference type="InterPro" id="IPR043504">
    <property type="entry name" value="Peptidase_S1_PA_chymotrypsin"/>
</dbReference>
<evidence type="ECO:0000313" key="6">
    <source>
        <dbReference type="EMBL" id="TFJ95171.1"/>
    </source>
</evidence>
<dbReference type="GO" id="GO:0004252">
    <property type="term" value="F:serine-type endopeptidase activity"/>
    <property type="evidence" value="ECO:0007669"/>
    <property type="project" value="InterPro"/>
</dbReference>
<dbReference type="GO" id="GO:0006508">
    <property type="term" value="P:proteolysis"/>
    <property type="evidence" value="ECO:0007669"/>
    <property type="project" value="InterPro"/>
</dbReference>
<dbReference type="InterPro" id="IPR050430">
    <property type="entry name" value="Peptidase_S1"/>
</dbReference>
<dbReference type="STRING" id="55544.A0A4D9DFC7"/>
<dbReference type="Pfam" id="PF00089">
    <property type="entry name" value="Trypsin"/>
    <property type="match status" value="1"/>
</dbReference>
<keyword evidence="2" id="KW-1015">Disulfide bond</keyword>
<feature type="region of interest" description="Disordered" evidence="3">
    <location>
        <begin position="275"/>
        <end position="318"/>
    </location>
</feature>
<comment type="similarity">
    <text evidence="1">Belongs to the peptidase S1 family.</text>
</comment>
<dbReference type="Gene3D" id="2.40.10.10">
    <property type="entry name" value="Trypsin-like serine proteases"/>
    <property type="match status" value="1"/>
</dbReference>
<reference evidence="6 7" key="2">
    <citation type="submission" date="2019-04" db="EMBL/GenBank/DDBJ databases">
        <title>The genome sequence of big-headed turtle.</title>
        <authorList>
            <person name="Gong S."/>
        </authorList>
    </citation>
    <scope>NUCLEOTIDE SEQUENCE [LARGE SCALE GENOMIC DNA]</scope>
    <source>
        <strain evidence="6">DO16091913</strain>
        <tissue evidence="6">Muscle</tissue>
    </source>
</reference>
<dbReference type="PANTHER" id="PTHR24276:SF98">
    <property type="entry name" value="FI18310P1-RELATED"/>
    <property type="match status" value="1"/>
</dbReference>
<dbReference type="EMBL" id="QXTE01012715">
    <property type="protein sequence ID" value="TFJ95171.1"/>
    <property type="molecule type" value="Genomic_DNA"/>
</dbReference>
<evidence type="ECO:0000256" key="2">
    <source>
        <dbReference type="ARBA" id="ARBA00023157"/>
    </source>
</evidence>
<keyword evidence="7" id="KW-1185">Reference proteome</keyword>
<feature type="chain" id="PRO_5020035870" evidence="4">
    <location>
        <begin position="29"/>
        <end position="318"/>
    </location>
</feature>
<feature type="signal peptide" evidence="4">
    <location>
        <begin position="1"/>
        <end position="28"/>
    </location>
</feature>
<evidence type="ECO:0000256" key="3">
    <source>
        <dbReference type="SAM" id="MobiDB-lite"/>
    </source>
</evidence>
<dbReference type="CDD" id="cd00190">
    <property type="entry name" value="Tryp_SPc"/>
    <property type="match status" value="1"/>
</dbReference>
<dbReference type="SMART" id="SM00020">
    <property type="entry name" value="Tryp_SPc"/>
    <property type="match status" value="1"/>
</dbReference>
<dbReference type="Proteomes" id="UP000297703">
    <property type="component" value="Unassembled WGS sequence"/>
</dbReference>
<evidence type="ECO:0000313" key="7">
    <source>
        <dbReference type="Proteomes" id="UP000297703"/>
    </source>
</evidence>
<dbReference type="InterPro" id="IPR009003">
    <property type="entry name" value="Peptidase_S1_PA"/>
</dbReference>
<dbReference type="PRINTS" id="PR00722">
    <property type="entry name" value="CHYMOTRYPSIN"/>
</dbReference>
<proteinExistence type="inferred from homology"/>
<evidence type="ECO:0000256" key="4">
    <source>
        <dbReference type="SAM" id="SignalP"/>
    </source>
</evidence>
<dbReference type="InterPro" id="IPR001314">
    <property type="entry name" value="Peptidase_S1A"/>
</dbReference>
<dbReference type="PANTHER" id="PTHR24276">
    <property type="entry name" value="POLYSERASE-RELATED"/>
    <property type="match status" value="1"/>
</dbReference>
<name>A0A4D9DFC7_9SAUR</name>
<dbReference type="GO" id="GO:0016740">
    <property type="term" value="F:transferase activity"/>
    <property type="evidence" value="ECO:0007669"/>
    <property type="project" value="UniProtKB-KW"/>
</dbReference>
<evidence type="ECO:0000256" key="1">
    <source>
        <dbReference type="ARBA" id="ARBA00007664"/>
    </source>
</evidence>
<sequence length="318" mass="33676">MRRLPTTLVVSSALSAALVFSVGPSALAGSPRPEPKVTAQLIGGVPSVENYPWMGRGKFGCGASVISETWLVTAAHCLNGHEPRGSLFEARIGSKDKKEGGEVVPARKEFLHPNHPAAVDGKRKLYDIGLIKLKVPYKGGTVALPTGYTAPNTPTRLLGWGAQDTELTKFPRYLHELDTKVRDNSACDTASGIFMPGFEICTDNPQGVNGACSGDSGGPQITKVDGRWTLIGVTSRGGAVCGGSPSVYTDIFGYKSWILDTVRAEDGTLPPELAAWQRDTASKPTITPTPTSSPSGTPSSAPAPTTRPRPSWWPTRLP</sequence>
<dbReference type="OrthoDB" id="9448935at2759"/>
<dbReference type="PROSITE" id="PS00134">
    <property type="entry name" value="TRYPSIN_HIS"/>
    <property type="match status" value="1"/>
</dbReference>
<protein>
    <submittedName>
        <fullName evidence="6">3-mercaptopyruvate sulfurtransferase</fullName>
    </submittedName>
</protein>
<dbReference type="InterPro" id="IPR018114">
    <property type="entry name" value="TRYPSIN_HIS"/>
</dbReference>
<reference evidence="6 7" key="1">
    <citation type="submission" date="2019-04" db="EMBL/GenBank/DDBJ databases">
        <title>Draft genome of the big-headed turtle Platysternon megacephalum.</title>
        <authorList>
            <person name="Gong S."/>
        </authorList>
    </citation>
    <scope>NUCLEOTIDE SEQUENCE [LARGE SCALE GENOMIC DNA]</scope>
    <source>
        <strain evidence="6">DO16091913</strain>
        <tissue evidence="6">Muscle</tissue>
    </source>
</reference>
<dbReference type="SUPFAM" id="SSF50494">
    <property type="entry name" value="Trypsin-like serine proteases"/>
    <property type="match status" value="1"/>
</dbReference>
<keyword evidence="6" id="KW-0670">Pyruvate</keyword>
<gene>
    <name evidence="6" type="ORF">DR999_PMT23379</name>
</gene>
<dbReference type="PROSITE" id="PS50240">
    <property type="entry name" value="TRYPSIN_DOM"/>
    <property type="match status" value="1"/>
</dbReference>